<gene>
    <name evidence="2" type="ORF">PoB_007479100</name>
</gene>
<proteinExistence type="predicted"/>
<reference evidence="2 3" key="1">
    <citation type="journal article" date="2021" name="Elife">
        <title>Chloroplast acquisition without the gene transfer in kleptoplastic sea slugs, Plakobranchus ocellatus.</title>
        <authorList>
            <person name="Maeda T."/>
            <person name="Takahashi S."/>
            <person name="Yoshida T."/>
            <person name="Shimamura S."/>
            <person name="Takaki Y."/>
            <person name="Nagai Y."/>
            <person name="Toyoda A."/>
            <person name="Suzuki Y."/>
            <person name="Arimoto A."/>
            <person name="Ishii H."/>
            <person name="Satoh N."/>
            <person name="Nishiyama T."/>
            <person name="Hasebe M."/>
            <person name="Maruyama T."/>
            <person name="Minagawa J."/>
            <person name="Obokata J."/>
            <person name="Shigenobu S."/>
        </authorList>
    </citation>
    <scope>NUCLEOTIDE SEQUENCE [LARGE SCALE GENOMIC DNA]</scope>
</reference>
<accession>A0AAV4DWS0</accession>
<sequence>METPLETLSEVLESSKRKPSRREGLNLRNGVGRGNMKAMDPGKGDVVNMIELGRGEEVEMMESGRERE</sequence>
<dbReference type="AlphaFoldDB" id="A0AAV4DWS0"/>
<protein>
    <submittedName>
        <fullName evidence="2">Uncharacterized protein</fullName>
    </submittedName>
</protein>
<organism evidence="2 3">
    <name type="scientific">Plakobranchus ocellatus</name>
    <dbReference type="NCBI Taxonomy" id="259542"/>
    <lineage>
        <taxon>Eukaryota</taxon>
        <taxon>Metazoa</taxon>
        <taxon>Spiralia</taxon>
        <taxon>Lophotrochozoa</taxon>
        <taxon>Mollusca</taxon>
        <taxon>Gastropoda</taxon>
        <taxon>Heterobranchia</taxon>
        <taxon>Euthyneura</taxon>
        <taxon>Panpulmonata</taxon>
        <taxon>Sacoglossa</taxon>
        <taxon>Placobranchoidea</taxon>
        <taxon>Plakobranchidae</taxon>
        <taxon>Plakobranchus</taxon>
    </lineage>
</organism>
<name>A0AAV4DWS0_9GAST</name>
<evidence type="ECO:0000313" key="3">
    <source>
        <dbReference type="Proteomes" id="UP000735302"/>
    </source>
</evidence>
<dbReference type="Proteomes" id="UP000735302">
    <property type="component" value="Unassembled WGS sequence"/>
</dbReference>
<evidence type="ECO:0000313" key="2">
    <source>
        <dbReference type="EMBL" id="GFO48286.1"/>
    </source>
</evidence>
<keyword evidence="3" id="KW-1185">Reference proteome</keyword>
<dbReference type="EMBL" id="BLXT01008384">
    <property type="protein sequence ID" value="GFO48286.1"/>
    <property type="molecule type" value="Genomic_DNA"/>
</dbReference>
<evidence type="ECO:0000256" key="1">
    <source>
        <dbReference type="SAM" id="MobiDB-lite"/>
    </source>
</evidence>
<comment type="caution">
    <text evidence="2">The sequence shown here is derived from an EMBL/GenBank/DDBJ whole genome shotgun (WGS) entry which is preliminary data.</text>
</comment>
<feature type="region of interest" description="Disordered" evidence="1">
    <location>
        <begin position="1"/>
        <end position="44"/>
    </location>
</feature>
<feature type="compositionally biased region" description="Basic and acidic residues" evidence="1">
    <location>
        <begin position="13"/>
        <end position="25"/>
    </location>
</feature>